<evidence type="ECO:0000256" key="1">
    <source>
        <dbReference type="ARBA" id="ARBA00023002"/>
    </source>
</evidence>
<evidence type="ECO:0000313" key="3">
    <source>
        <dbReference type="EMBL" id="OSS47940.1"/>
    </source>
</evidence>
<dbReference type="InterPro" id="IPR013154">
    <property type="entry name" value="ADH-like_N"/>
</dbReference>
<dbReference type="Pfam" id="PF08240">
    <property type="entry name" value="ADH_N"/>
    <property type="match status" value="1"/>
</dbReference>
<dbReference type="GO" id="GO:0005739">
    <property type="term" value="C:mitochondrion"/>
    <property type="evidence" value="ECO:0007669"/>
    <property type="project" value="TreeGrafter"/>
</dbReference>
<gene>
    <name evidence="3" type="ORF">B5807_06687</name>
</gene>
<dbReference type="Gene3D" id="3.40.50.720">
    <property type="entry name" value="NAD(P)-binding Rossmann-like Domain"/>
    <property type="match status" value="1"/>
</dbReference>
<proteinExistence type="predicted"/>
<dbReference type="PANTHER" id="PTHR11695:SF294">
    <property type="entry name" value="RETICULON-4-INTERACTING PROTEIN 1, MITOCHONDRIAL"/>
    <property type="match status" value="1"/>
</dbReference>
<dbReference type="PANTHER" id="PTHR11695">
    <property type="entry name" value="ALCOHOL DEHYDROGENASE RELATED"/>
    <property type="match status" value="1"/>
</dbReference>
<protein>
    <recommendedName>
        <fullName evidence="2">Enoyl reductase (ER) domain-containing protein</fullName>
    </recommendedName>
</protein>
<dbReference type="SMART" id="SM00829">
    <property type="entry name" value="PKS_ER"/>
    <property type="match status" value="1"/>
</dbReference>
<dbReference type="EMBL" id="KZ107847">
    <property type="protein sequence ID" value="OSS47940.1"/>
    <property type="molecule type" value="Genomic_DNA"/>
</dbReference>
<dbReference type="SUPFAM" id="SSF51735">
    <property type="entry name" value="NAD(P)-binding Rossmann-fold domains"/>
    <property type="match status" value="1"/>
</dbReference>
<dbReference type="OMA" id="LVTYQCL"/>
<dbReference type="InterPro" id="IPR036291">
    <property type="entry name" value="NAD(P)-bd_dom_sf"/>
</dbReference>
<dbReference type="GO" id="GO:0016491">
    <property type="term" value="F:oxidoreductase activity"/>
    <property type="evidence" value="ECO:0007669"/>
    <property type="project" value="UniProtKB-KW"/>
</dbReference>
<dbReference type="CDD" id="cd08267">
    <property type="entry name" value="MDR1"/>
    <property type="match status" value="1"/>
</dbReference>
<feature type="domain" description="Enoyl reductase (ER)" evidence="2">
    <location>
        <begin position="31"/>
        <end position="344"/>
    </location>
</feature>
<dbReference type="SUPFAM" id="SSF50129">
    <property type="entry name" value="GroES-like"/>
    <property type="match status" value="1"/>
</dbReference>
<dbReference type="AlphaFoldDB" id="A0A1Y2LVT8"/>
<dbReference type="Pfam" id="PF13602">
    <property type="entry name" value="ADH_zinc_N_2"/>
    <property type="match status" value="1"/>
</dbReference>
<dbReference type="InterPro" id="IPR020843">
    <property type="entry name" value="ER"/>
</dbReference>
<reference evidence="3 4" key="1">
    <citation type="journal article" date="2017" name="Genome Announc.">
        <title>Genome sequence of the saprophytic ascomycete Epicoccum nigrum ICMP 19927 strain isolated from New Zealand.</title>
        <authorList>
            <person name="Fokin M."/>
            <person name="Fleetwood D."/>
            <person name="Weir B.S."/>
            <person name="Villas-Boas S.G."/>
        </authorList>
    </citation>
    <scope>NUCLEOTIDE SEQUENCE [LARGE SCALE GENOMIC DNA]</scope>
    <source>
        <strain evidence="3 4">ICMP 19927</strain>
    </source>
</reference>
<dbReference type="InterPro" id="IPR011032">
    <property type="entry name" value="GroES-like_sf"/>
</dbReference>
<sequence>MTSTTTTTSPPKLPKTMRAWTYTTCPTTLERALSLSQTAPLPPLPLFPGTYLIRVHSASLNPVDYKLPELPLVGRLAIPKPAIPGLDFSGTIVLSTPSSRLEPGTRVFGKLEPKQQFGSLGEYIVGSAEGTVAIPEGLGMEEASALGVCGLVTYQALSRNVRSGMRVLVNGGSGGTGTFAVQIAKALGAEVVVTCSGANAQLCRDLGADHAIDYRTSNVPALLSQSTQKFDFILDNVGEPASLYWESPNFTSPGAKYVQIGSQVSLAFLYDLAFRFVVPTWLGGGQRPFSFAFASTSHEDYLGLSEMVREGKVRPVVDEVFGFGEAREAYGKLRAGRARGKIVVRVGEKM</sequence>
<dbReference type="PROSITE" id="PS01162">
    <property type="entry name" value="QOR_ZETA_CRYSTAL"/>
    <property type="match status" value="1"/>
</dbReference>
<dbReference type="InterPro" id="IPR002364">
    <property type="entry name" value="Quin_OxRdtase/zeta-crystal_CS"/>
</dbReference>
<name>A0A1Y2LVT8_EPING</name>
<evidence type="ECO:0000313" key="4">
    <source>
        <dbReference type="Proteomes" id="UP000193240"/>
    </source>
</evidence>
<dbReference type="Proteomes" id="UP000193240">
    <property type="component" value="Unassembled WGS sequence"/>
</dbReference>
<keyword evidence="1" id="KW-0560">Oxidoreductase</keyword>
<evidence type="ECO:0000259" key="2">
    <source>
        <dbReference type="SMART" id="SM00829"/>
    </source>
</evidence>
<dbReference type="Gene3D" id="3.90.180.10">
    <property type="entry name" value="Medium-chain alcohol dehydrogenases, catalytic domain"/>
    <property type="match status" value="1"/>
</dbReference>
<keyword evidence="4" id="KW-1185">Reference proteome</keyword>
<dbReference type="InParanoid" id="A0A1Y2LVT8"/>
<organism evidence="3 4">
    <name type="scientific">Epicoccum nigrum</name>
    <name type="common">Soil fungus</name>
    <name type="synonym">Epicoccum purpurascens</name>
    <dbReference type="NCBI Taxonomy" id="105696"/>
    <lineage>
        <taxon>Eukaryota</taxon>
        <taxon>Fungi</taxon>
        <taxon>Dikarya</taxon>
        <taxon>Ascomycota</taxon>
        <taxon>Pezizomycotina</taxon>
        <taxon>Dothideomycetes</taxon>
        <taxon>Pleosporomycetidae</taxon>
        <taxon>Pleosporales</taxon>
        <taxon>Pleosporineae</taxon>
        <taxon>Didymellaceae</taxon>
        <taxon>Epicoccum</taxon>
    </lineage>
</organism>
<dbReference type="InterPro" id="IPR050700">
    <property type="entry name" value="YIM1/Zinc_Alcohol_DH_Fams"/>
</dbReference>
<dbReference type="GO" id="GO:0008270">
    <property type="term" value="F:zinc ion binding"/>
    <property type="evidence" value="ECO:0007669"/>
    <property type="project" value="InterPro"/>
</dbReference>
<dbReference type="STRING" id="105696.A0A1Y2LVT8"/>
<accession>A0A1Y2LVT8</accession>